<dbReference type="Proteomes" id="UP000027265">
    <property type="component" value="Unassembled WGS sequence"/>
</dbReference>
<dbReference type="EMBL" id="KL197736">
    <property type="protein sequence ID" value="KDQ52986.1"/>
    <property type="molecule type" value="Genomic_DNA"/>
</dbReference>
<dbReference type="InParanoid" id="A0A067PRN7"/>
<sequence length="103" mass="11964">MNHPHTSMKKMEPRILEKDDRGLFLIPDVDLQKVWDVRALTSLHSIRSQSHVNSSHVRTTKIRSPMELHLSYPHSSSADFRHRSSRVSTRDRGKGFPLLVRLI</sequence>
<dbReference type="AlphaFoldDB" id="A0A067PRN7"/>
<evidence type="ECO:0000313" key="2">
    <source>
        <dbReference type="Proteomes" id="UP000027265"/>
    </source>
</evidence>
<organism evidence="1 2">
    <name type="scientific">Jaapia argillacea MUCL 33604</name>
    <dbReference type="NCBI Taxonomy" id="933084"/>
    <lineage>
        <taxon>Eukaryota</taxon>
        <taxon>Fungi</taxon>
        <taxon>Dikarya</taxon>
        <taxon>Basidiomycota</taxon>
        <taxon>Agaricomycotina</taxon>
        <taxon>Agaricomycetes</taxon>
        <taxon>Agaricomycetidae</taxon>
        <taxon>Jaapiales</taxon>
        <taxon>Jaapiaceae</taxon>
        <taxon>Jaapia</taxon>
    </lineage>
</organism>
<evidence type="ECO:0000313" key="1">
    <source>
        <dbReference type="EMBL" id="KDQ52986.1"/>
    </source>
</evidence>
<keyword evidence="2" id="KW-1185">Reference proteome</keyword>
<gene>
    <name evidence="1" type="ORF">JAAARDRAFT_441113</name>
</gene>
<name>A0A067PRN7_9AGAM</name>
<dbReference type="HOGENOM" id="CLU_2264144_0_0_1"/>
<proteinExistence type="predicted"/>
<reference evidence="2" key="1">
    <citation type="journal article" date="2014" name="Proc. Natl. Acad. Sci. U.S.A.">
        <title>Extensive sampling of basidiomycete genomes demonstrates inadequacy of the white-rot/brown-rot paradigm for wood decay fungi.</title>
        <authorList>
            <person name="Riley R."/>
            <person name="Salamov A.A."/>
            <person name="Brown D.W."/>
            <person name="Nagy L.G."/>
            <person name="Floudas D."/>
            <person name="Held B.W."/>
            <person name="Levasseur A."/>
            <person name="Lombard V."/>
            <person name="Morin E."/>
            <person name="Otillar R."/>
            <person name="Lindquist E.A."/>
            <person name="Sun H."/>
            <person name="LaButti K.M."/>
            <person name="Schmutz J."/>
            <person name="Jabbour D."/>
            <person name="Luo H."/>
            <person name="Baker S.E."/>
            <person name="Pisabarro A.G."/>
            <person name="Walton J.D."/>
            <person name="Blanchette R.A."/>
            <person name="Henrissat B."/>
            <person name="Martin F."/>
            <person name="Cullen D."/>
            <person name="Hibbett D.S."/>
            <person name="Grigoriev I.V."/>
        </authorList>
    </citation>
    <scope>NUCLEOTIDE SEQUENCE [LARGE SCALE GENOMIC DNA]</scope>
    <source>
        <strain evidence="2">MUCL 33604</strain>
    </source>
</reference>
<protein>
    <submittedName>
        <fullName evidence="1">Uncharacterized protein</fullName>
    </submittedName>
</protein>
<accession>A0A067PRN7</accession>